<proteinExistence type="predicted"/>
<name>A0ABS4DAP3_9CHLR</name>
<evidence type="ECO:0000313" key="2">
    <source>
        <dbReference type="Proteomes" id="UP001193081"/>
    </source>
</evidence>
<accession>A0ABS4DAP3</accession>
<dbReference type="Proteomes" id="UP001193081">
    <property type="component" value="Unassembled WGS sequence"/>
</dbReference>
<dbReference type="RefSeq" id="WP_135478507.1">
    <property type="nucleotide sequence ID" value="NZ_SIJK02000020.1"/>
</dbReference>
<sequence>MSTEADFTPDEWNLLLSAPAFAALYIVESDRYSRLVAYQKMMAGIWAILETAMPDTSSKLIVAIRAALHAGQRPRYPEHFPEDRMAICRLSLEQCRQAAAILSRRAPNSEAVAYASWLLAIGEAVAAVPDEAFPSGQRMTQTAEHARMALEDLAITLSIC</sequence>
<protein>
    <submittedName>
        <fullName evidence="1">Uncharacterized protein</fullName>
    </submittedName>
</protein>
<reference evidence="1 2" key="1">
    <citation type="submission" date="2021-03" db="EMBL/GenBank/DDBJ databases">
        <authorList>
            <person name="Grouzdev D.S."/>
        </authorList>
    </citation>
    <scope>NUCLEOTIDE SEQUENCE [LARGE SCALE GENOMIC DNA]</scope>
    <source>
        <strain evidence="1 2">M50-1</strain>
    </source>
</reference>
<comment type="caution">
    <text evidence="1">The sequence shown here is derived from an EMBL/GenBank/DDBJ whole genome shotgun (WGS) entry which is preliminary data.</text>
</comment>
<gene>
    <name evidence="1" type="ORF">EYB53_012425</name>
</gene>
<organism evidence="1 2">
    <name type="scientific">Candidatus Chloroploca mongolica</name>
    <dbReference type="NCBI Taxonomy" id="2528176"/>
    <lineage>
        <taxon>Bacteria</taxon>
        <taxon>Bacillati</taxon>
        <taxon>Chloroflexota</taxon>
        <taxon>Chloroflexia</taxon>
        <taxon>Chloroflexales</taxon>
        <taxon>Chloroflexineae</taxon>
        <taxon>Oscillochloridaceae</taxon>
        <taxon>Candidatus Chloroploca</taxon>
    </lineage>
</organism>
<keyword evidence="2" id="KW-1185">Reference proteome</keyword>
<dbReference type="EMBL" id="SIJK02000020">
    <property type="protein sequence ID" value="MBP1466512.1"/>
    <property type="molecule type" value="Genomic_DNA"/>
</dbReference>
<evidence type="ECO:0000313" key="1">
    <source>
        <dbReference type="EMBL" id="MBP1466512.1"/>
    </source>
</evidence>